<keyword evidence="8 17" id="KW-0028">Amino-acid biosynthesis</keyword>
<organism evidence="19 20">
    <name type="scientific">Sphaerisporangium aureirubrum</name>
    <dbReference type="NCBI Taxonomy" id="1544736"/>
    <lineage>
        <taxon>Bacteria</taxon>
        <taxon>Bacillati</taxon>
        <taxon>Actinomycetota</taxon>
        <taxon>Actinomycetes</taxon>
        <taxon>Streptosporangiales</taxon>
        <taxon>Streptosporangiaceae</taxon>
        <taxon>Sphaerisporangium</taxon>
    </lineage>
</organism>
<dbReference type="Gene3D" id="3.40.1160.10">
    <property type="entry name" value="Acetylglutamate kinase-like"/>
    <property type="match status" value="1"/>
</dbReference>
<dbReference type="InterPro" id="IPR001048">
    <property type="entry name" value="Asp/Glu/Uridylate_kinase"/>
</dbReference>
<dbReference type="Gene3D" id="3.30.2130.10">
    <property type="entry name" value="VC0802-like"/>
    <property type="match status" value="1"/>
</dbReference>
<evidence type="ECO:0000256" key="2">
    <source>
        <dbReference type="ARBA" id="ARBA00004766"/>
    </source>
</evidence>
<dbReference type="CDD" id="cd04923">
    <property type="entry name" value="ACT_AK-LysC-DapG-like_2"/>
    <property type="match status" value="1"/>
</dbReference>
<comment type="caution">
    <text evidence="19">The sequence shown here is derived from an EMBL/GenBank/DDBJ whole genome shotgun (WGS) entry which is preliminary data.</text>
</comment>
<dbReference type="SUPFAM" id="SSF53633">
    <property type="entry name" value="Carbamate kinase-like"/>
    <property type="match status" value="1"/>
</dbReference>
<dbReference type="CDD" id="cd04261">
    <property type="entry name" value="AAK_AKii-LysC-BS"/>
    <property type="match status" value="1"/>
</dbReference>
<dbReference type="SUPFAM" id="SSF55021">
    <property type="entry name" value="ACT-like"/>
    <property type="match status" value="2"/>
</dbReference>
<dbReference type="PROSITE" id="PS00324">
    <property type="entry name" value="ASPARTOKINASE"/>
    <property type="match status" value="1"/>
</dbReference>
<evidence type="ECO:0000259" key="18">
    <source>
        <dbReference type="PROSITE" id="PS51671"/>
    </source>
</evidence>
<name>A0ABW1NPA1_9ACTN</name>
<comment type="pathway">
    <text evidence="3 17">Amino-acid biosynthesis; L-methionine biosynthesis via de novo pathway; L-homoserine from L-aspartate: step 1/3.</text>
</comment>
<dbReference type="Pfam" id="PF00696">
    <property type="entry name" value="AA_kinase"/>
    <property type="match status" value="1"/>
</dbReference>
<evidence type="ECO:0000256" key="12">
    <source>
        <dbReference type="ARBA" id="ARBA00022840"/>
    </source>
</evidence>
<comment type="pathway">
    <text evidence="4 17">Amino-acid biosynthesis; L-threonine biosynthesis; L-threonine from L-aspartate: step 1/5.</text>
</comment>
<evidence type="ECO:0000256" key="10">
    <source>
        <dbReference type="ARBA" id="ARBA00022741"/>
    </source>
</evidence>
<keyword evidence="10" id="KW-0547">Nucleotide-binding</keyword>
<evidence type="ECO:0000256" key="1">
    <source>
        <dbReference type="ARBA" id="ARBA00002843"/>
    </source>
</evidence>
<dbReference type="NCBIfam" id="NF005155">
    <property type="entry name" value="PRK06635.1-4"/>
    <property type="match status" value="1"/>
</dbReference>
<protein>
    <recommendedName>
        <fullName evidence="7 16">Aspartokinase</fullName>
        <ecNumber evidence="6 16">2.7.2.4</ecNumber>
    </recommendedName>
</protein>
<comment type="pathway">
    <text evidence="2 17">Amino-acid biosynthesis; L-lysine biosynthesis via DAP pathway; (S)-tetrahydrodipicolinate from L-aspartate: step 1/4.</text>
</comment>
<dbReference type="EMBL" id="JBHSRF010000057">
    <property type="protein sequence ID" value="MFC6085180.1"/>
    <property type="molecule type" value="Genomic_DNA"/>
</dbReference>
<dbReference type="GO" id="GO:0004072">
    <property type="term" value="F:aspartate kinase activity"/>
    <property type="evidence" value="ECO:0007669"/>
    <property type="project" value="UniProtKB-EC"/>
</dbReference>
<dbReference type="PIRSF" id="PIRSF000726">
    <property type="entry name" value="Asp_kin"/>
    <property type="match status" value="1"/>
</dbReference>
<dbReference type="NCBIfam" id="TIGR00657">
    <property type="entry name" value="asp_kinases"/>
    <property type="match status" value="1"/>
</dbReference>
<dbReference type="PANTHER" id="PTHR21499">
    <property type="entry name" value="ASPARTATE KINASE"/>
    <property type="match status" value="1"/>
</dbReference>
<evidence type="ECO:0000256" key="8">
    <source>
        <dbReference type="ARBA" id="ARBA00022605"/>
    </source>
</evidence>
<evidence type="ECO:0000256" key="13">
    <source>
        <dbReference type="ARBA" id="ARBA00022915"/>
    </source>
</evidence>
<dbReference type="InterPro" id="IPR041740">
    <property type="entry name" value="AKii-LysC-BS"/>
</dbReference>
<accession>A0ABW1NPA1</accession>
<reference evidence="20" key="1">
    <citation type="journal article" date="2019" name="Int. J. Syst. Evol. Microbiol.">
        <title>The Global Catalogue of Microorganisms (GCM) 10K type strain sequencing project: providing services to taxonomists for standard genome sequencing and annotation.</title>
        <authorList>
            <consortium name="The Broad Institute Genomics Platform"/>
            <consortium name="The Broad Institute Genome Sequencing Center for Infectious Disease"/>
            <person name="Wu L."/>
            <person name="Ma J."/>
        </authorList>
    </citation>
    <scope>NUCLEOTIDE SEQUENCE [LARGE SCALE GENOMIC DNA]</scope>
    <source>
        <strain evidence="20">JCM 30346</strain>
    </source>
</reference>
<dbReference type="CDD" id="cd04913">
    <property type="entry name" value="ACT_AKii-LysC-BS-like_1"/>
    <property type="match status" value="1"/>
</dbReference>
<evidence type="ECO:0000256" key="5">
    <source>
        <dbReference type="ARBA" id="ARBA00010122"/>
    </source>
</evidence>
<evidence type="ECO:0000256" key="11">
    <source>
        <dbReference type="ARBA" id="ARBA00022777"/>
    </source>
</evidence>
<dbReference type="NCBIfam" id="NF005154">
    <property type="entry name" value="PRK06635.1-2"/>
    <property type="match status" value="1"/>
</dbReference>
<feature type="domain" description="ACT" evidence="18">
    <location>
        <begin position="270"/>
        <end position="355"/>
    </location>
</feature>
<dbReference type="InterPro" id="IPR036393">
    <property type="entry name" value="AceGlu_kinase-like_sf"/>
</dbReference>
<keyword evidence="12" id="KW-0067">ATP-binding</keyword>
<keyword evidence="14" id="KW-0457">Lysine biosynthesis</keyword>
<sequence length="425" mass="44581">MALVVQKYGGSSVADAARIKRVAQRIVATKKAGNDVVVIVSAMGDTTDELLDLAQQVTPLPPGRELDMLLTAGERISMALLAMAIANLGHQARSFTGSQAGVITDSTHGKARIIDVTPGRIAESVHDGQIAIVAGFQGVSQDTKDITTLGRGGSDTTAVALAAALGADVCEIYTDVDGIFTADPRIVAAARQIPRISYEEAMEMAACGAKILHLRCVEYARRFDLPIHVRSSFSNKEGTWVVSSDPNTEGIEMEQPIISGVAHDRSEAKITVVGVPDKVGEAAAIFRTLADVEINIDMIVQNISAAATARTDISFTLPSADGSVAVTALKRIQDQIGFEKILFDDQIGKVSLVGAGMRSHPGVTAKFFGALADAGVNIEMISTSEIRISVIVGQNEVDAAVTAAHAAFDLDADQVEAVVYGGTGR</sequence>
<keyword evidence="11 16" id="KW-0418">Kinase</keyword>
<evidence type="ECO:0000256" key="14">
    <source>
        <dbReference type="ARBA" id="ARBA00023154"/>
    </source>
</evidence>
<dbReference type="PANTHER" id="PTHR21499:SF3">
    <property type="entry name" value="ASPARTOKINASE"/>
    <property type="match status" value="1"/>
</dbReference>
<evidence type="ECO:0000256" key="7">
    <source>
        <dbReference type="ARBA" id="ARBA00016273"/>
    </source>
</evidence>
<dbReference type="InterPro" id="IPR002912">
    <property type="entry name" value="ACT_dom"/>
</dbReference>
<dbReference type="InterPro" id="IPR005260">
    <property type="entry name" value="Asp_kin_monofn"/>
</dbReference>
<comment type="similarity">
    <text evidence="5 16">Belongs to the aspartokinase family.</text>
</comment>
<keyword evidence="9 16" id="KW-0808">Transferase</keyword>
<dbReference type="InterPro" id="IPR045865">
    <property type="entry name" value="ACT-like_dom_sf"/>
</dbReference>
<comment type="function">
    <text evidence="1">Catalyzes the phosphorylation of the beta-carboxyl group of aspartic acid with ATP to yield 4-phospho-L-aspartate, which is involved in the branched biosynthetic pathway leading to the biosynthesis of amino acids lysine, threonine, isoleucine and methionine.</text>
</comment>
<evidence type="ECO:0000313" key="19">
    <source>
        <dbReference type="EMBL" id="MFC6085180.1"/>
    </source>
</evidence>
<dbReference type="EC" id="2.7.2.4" evidence="6 16"/>
<keyword evidence="20" id="KW-1185">Reference proteome</keyword>
<evidence type="ECO:0000256" key="4">
    <source>
        <dbReference type="ARBA" id="ARBA00005139"/>
    </source>
</evidence>
<dbReference type="Pfam" id="PF22468">
    <property type="entry name" value="ACT_9"/>
    <property type="match status" value="2"/>
</dbReference>
<dbReference type="InterPro" id="IPR054352">
    <property type="entry name" value="ACT_Aspartokinase"/>
</dbReference>
<evidence type="ECO:0000256" key="9">
    <source>
        <dbReference type="ARBA" id="ARBA00022679"/>
    </source>
</evidence>
<evidence type="ECO:0000256" key="6">
    <source>
        <dbReference type="ARBA" id="ARBA00013059"/>
    </source>
</evidence>
<dbReference type="RefSeq" id="WP_380759042.1">
    <property type="nucleotide sequence ID" value="NZ_JBHSRF010000057.1"/>
</dbReference>
<dbReference type="InterPro" id="IPR001341">
    <property type="entry name" value="Asp_kinase"/>
</dbReference>
<dbReference type="NCBIfam" id="NF005153">
    <property type="entry name" value="PRK06635.1-1"/>
    <property type="match status" value="1"/>
</dbReference>
<dbReference type="NCBIfam" id="TIGR00656">
    <property type="entry name" value="asp_kin_monofn"/>
    <property type="match status" value="1"/>
</dbReference>
<dbReference type="PROSITE" id="PS51671">
    <property type="entry name" value="ACT"/>
    <property type="match status" value="1"/>
</dbReference>
<gene>
    <name evidence="19" type="ORF">ACFP1K_28725</name>
</gene>
<evidence type="ECO:0000256" key="16">
    <source>
        <dbReference type="RuleBase" id="RU003448"/>
    </source>
</evidence>
<keyword evidence="13" id="KW-0220">Diaminopimelate biosynthesis</keyword>
<evidence type="ECO:0000256" key="15">
    <source>
        <dbReference type="ARBA" id="ARBA00047872"/>
    </source>
</evidence>
<evidence type="ECO:0000313" key="20">
    <source>
        <dbReference type="Proteomes" id="UP001596137"/>
    </source>
</evidence>
<dbReference type="InterPro" id="IPR018042">
    <property type="entry name" value="Aspartate_kinase_CS"/>
</dbReference>
<proteinExistence type="inferred from homology"/>
<dbReference type="Proteomes" id="UP001596137">
    <property type="component" value="Unassembled WGS sequence"/>
</dbReference>
<evidence type="ECO:0000256" key="3">
    <source>
        <dbReference type="ARBA" id="ARBA00004986"/>
    </source>
</evidence>
<comment type="catalytic activity">
    <reaction evidence="15 16">
        <text>L-aspartate + ATP = 4-phospho-L-aspartate + ADP</text>
        <dbReference type="Rhea" id="RHEA:23776"/>
        <dbReference type="ChEBI" id="CHEBI:29991"/>
        <dbReference type="ChEBI" id="CHEBI:30616"/>
        <dbReference type="ChEBI" id="CHEBI:57535"/>
        <dbReference type="ChEBI" id="CHEBI:456216"/>
        <dbReference type="EC" id="2.7.2.4"/>
    </reaction>
</comment>
<evidence type="ECO:0000256" key="17">
    <source>
        <dbReference type="RuleBase" id="RU004249"/>
    </source>
</evidence>